<name>A0AAD9T048_9HELO</name>
<proteinExistence type="predicted"/>
<organism evidence="1 2">
    <name type="scientific">Diplocarpon rosae</name>
    <dbReference type="NCBI Taxonomy" id="946125"/>
    <lineage>
        <taxon>Eukaryota</taxon>
        <taxon>Fungi</taxon>
        <taxon>Dikarya</taxon>
        <taxon>Ascomycota</taxon>
        <taxon>Pezizomycotina</taxon>
        <taxon>Leotiomycetes</taxon>
        <taxon>Helotiales</taxon>
        <taxon>Drepanopezizaceae</taxon>
        <taxon>Diplocarpon</taxon>
    </lineage>
</organism>
<keyword evidence="2" id="KW-1185">Reference proteome</keyword>
<gene>
    <name evidence="1" type="ORF">QTJ16_004416</name>
</gene>
<comment type="caution">
    <text evidence="1">The sequence shown here is derived from an EMBL/GenBank/DDBJ whole genome shotgun (WGS) entry which is preliminary data.</text>
</comment>
<protein>
    <submittedName>
        <fullName evidence="1">Uncharacterized protein</fullName>
    </submittedName>
</protein>
<evidence type="ECO:0000313" key="1">
    <source>
        <dbReference type="EMBL" id="KAK2626154.1"/>
    </source>
</evidence>
<sequence length="59" mass="6888">MMKIALSGVNNTWKQYIFQEDGEVFNREIVLPNGAQTPHMVDTKDLFRLYVMQSKGRIK</sequence>
<dbReference type="Proteomes" id="UP001285354">
    <property type="component" value="Unassembled WGS sequence"/>
</dbReference>
<accession>A0AAD9T048</accession>
<reference evidence="1" key="1">
    <citation type="submission" date="2023-06" db="EMBL/GenBank/DDBJ databases">
        <title>Draft genome of Marssonina rosae.</title>
        <authorList>
            <person name="Cheng Q."/>
        </authorList>
    </citation>
    <scope>NUCLEOTIDE SEQUENCE</scope>
    <source>
        <strain evidence="1">R4</strain>
    </source>
</reference>
<dbReference type="EMBL" id="JAUBYV010000006">
    <property type="protein sequence ID" value="KAK2626154.1"/>
    <property type="molecule type" value="Genomic_DNA"/>
</dbReference>
<dbReference type="AlphaFoldDB" id="A0AAD9T048"/>
<evidence type="ECO:0000313" key="2">
    <source>
        <dbReference type="Proteomes" id="UP001285354"/>
    </source>
</evidence>